<accession>A0A521DPC1</accession>
<dbReference type="GO" id="GO:0016209">
    <property type="term" value="F:antioxidant activity"/>
    <property type="evidence" value="ECO:0007669"/>
    <property type="project" value="InterPro"/>
</dbReference>
<evidence type="ECO:0000313" key="2">
    <source>
        <dbReference type="EMBL" id="SMO73554.1"/>
    </source>
</evidence>
<keyword evidence="3" id="KW-1185">Reference proteome</keyword>
<dbReference type="InterPro" id="IPR013766">
    <property type="entry name" value="Thioredoxin_domain"/>
</dbReference>
<proteinExistence type="predicted"/>
<dbReference type="PANTHER" id="PTHR42852:SF13">
    <property type="entry name" value="PROTEIN DIPZ"/>
    <property type="match status" value="1"/>
</dbReference>
<dbReference type="InterPro" id="IPR050553">
    <property type="entry name" value="Thioredoxin_ResA/DsbE_sf"/>
</dbReference>
<dbReference type="SUPFAM" id="SSF52833">
    <property type="entry name" value="Thioredoxin-like"/>
    <property type="match status" value="1"/>
</dbReference>
<organism evidence="2 3">
    <name type="scientific">Ruegeria faecimaris</name>
    <dbReference type="NCBI Taxonomy" id="686389"/>
    <lineage>
        <taxon>Bacteria</taxon>
        <taxon>Pseudomonadati</taxon>
        <taxon>Pseudomonadota</taxon>
        <taxon>Alphaproteobacteria</taxon>
        <taxon>Rhodobacterales</taxon>
        <taxon>Roseobacteraceae</taxon>
        <taxon>Ruegeria</taxon>
    </lineage>
</organism>
<protein>
    <submittedName>
        <fullName evidence="2">Peroxiredoxin</fullName>
    </submittedName>
</protein>
<dbReference type="OrthoDB" id="9811352at2"/>
<dbReference type="AlphaFoldDB" id="A0A521DPC1"/>
<dbReference type="GO" id="GO:0016491">
    <property type="term" value="F:oxidoreductase activity"/>
    <property type="evidence" value="ECO:0007669"/>
    <property type="project" value="InterPro"/>
</dbReference>
<dbReference type="Gene3D" id="3.40.30.10">
    <property type="entry name" value="Glutaredoxin"/>
    <property type="match status" value="1"/>
</dbReference>
<reference evidence="2 3" key="1">
    <citation type="submission" date="2017-05" db="EMBL/GenBank/DDBJ databases">
        <authorList>
            <person name="Varghese N."/>
            <person name="Submissions S."/>
        </authorList>
    </citation>
    <scope>NUCLEOTIDE SEQUENCE [LARGE SCALE GENOMIC DNA]</scope>
    <source>
        <strain evidence="2 3">DSM 28009</strain>
    </source>
</reference>
<gene>
    <name evidence="2" type="ORF">SAMN06265380_10730</name>
</gene>
<name>A0A521DPC1_9RHOB</name>
<dbReference type="PROSITE" id="PS51352">
    <property type="entry name" value="THIOREDOXIN_2"/>
    <property type="match status" value="1"/>
</dbReference>
<dbReference type="Pfam" id="PF00578">
    <property type="entry name" value="AhpC-TSA"/>
    <property type="match status" value="1"/>
</dbReference>
<sequence>MQTPELDVSEWFNTDTPLTLGGLRGRVVVIEAFQMLCPGCVLHGIPLVQSIQKTFPEEKVAVIGLHTVFEHHDAMTPVSLKAFLHEYRITFPVGVDRQGVGQLPNTMSRFRMRGTPSLVLLDQSGRIVVHHLGQVSELQLGSEIGSLLTRRAASVTSNPATVNQNEGASGSCNV</sequence>
<evidence type="ECO:0000259" key="1">
    <source>
        <dbReference type="PROSITE" id="PS51352"/>
    </source>
</evidence>
<dbReference type="InterPro" id="IPR000866">
    <property type="entry name" value="AhpC/TSA"/>
</dbReference>
<feature type="domain" description="Thioredoxin" evidence="1">
    <location>
        <begin position="1"/>
        <end position="149"/>
    </location>
</feature>
<dbReference type="Proteomes" id="UP000319555">
    <property type="component" value="Unassembled WGS sequence"/>
</dbReference>
<dbReference type="InterPro" id="IPR036249">
    <property type="entry name" value="Thioredoxin-like_sf"/>
</dbReference>
<evidence type="ECO:0000313" key="3">
    <source>
        <dbReference type="Proteomes" id="UP000319555"/>
    </source>
</evidence>
<dbReference type="EMBL" id="FXTE01000007">
    <property type="protein sequence ID" value="SMO73554.1"/>
    <property type="molecule type" value="Genomic_DNA"/>
</dbReference>
<dbReference type="PANTHER" id="PTHR42852">
    <property type="entry name" value="THIOL:DISULFIDE INTERCHANGE PROTEIN DSBE"/>
    <property type="match status" value="1"/>
</dbReference>